<gene>
    <name evidence="5" type="ORF">SNE40_022361</name>
</gene>
<dbReference type="InterPro" id="IPR011992">
    <property type="entry name" value="EF-hand-dom_pair"/>
</dbReference>
<keyword evidence="6" id="KW-1185">Reference proteome</keyword>
<sequence length="210" mass="23112">MKLSLLLIAFIAICLINDSDAWGFRLRKAVRKAGRVIKKVGCAACPRICKIHGVCTVVCRRVCRGKRAAVMAEENHVTPLANQLSAYDLDNDGMVSRKELAVAIGEDEAHHDFRLAYKIADVNGDGILTPKEFYNGPFVFEMDVNDDDLQYCRYRLDIDDDLVDIVEGNEITQGQNFIAGEAVKETGKPVKGTGNPGKKTGKPGKNTKDL</sequence>
<feature type="region of interest" description="Disordered" evidence="2">
    <location>
        <begin position="182"/>
        <end position="210"/>
    </location>
</feature>
<accession>A0AAN8G5B4</accession>
<feature type="chain" id="PRO_5043023141" description="EF-hand domain-containing protein" evidence="3">
    <location>
        <begin position="22"/>
        <end position="210"/>
    </location>
</feature>
<keyword evidence="3" id="KW-0732">Signal</keyword>
<feature type="compositionally biased region" description="Low complexity" evidence="2">
    <location>
        <begin position="189"/>
        <end position="198"/>
    </location>
</feature>
<dbReference type="InterPro" id="IPR018247">
    <property type="entry name" value="EF_Hand_1_Ca_BS"/>
</dbReference>
<feature type="domain" description="EF-hand" evidence="4">
    <location>
        <begin position="108"/>
        <end position="143"/>
    </location>
</feature>
<keyword evidence="1" id="KW-0106">Calcium</keyword>
<comment type="caution">
    <text evidence="5">The sequence shown here is derived from an EMBL/GenBank/DDBJ whole genome shotgun (WGS) entry which is preliminary data.</text>
</comment>
<evidence type="ECO:0000313" key="5">
    <source>
        <dbReference type="EMBL" id="KAK6165433.1"/>
    </source>
</evidence>
<dbReference type="PROSITE" id="PS00018">
    <property type="entry name" value="EF_HAND_1"/>
    <property type="match status" value="1"/>
</dbReference>
<dbReference type="InterPro" id="IPR002048">
    <property type="entry name" value="EF_hand_dom"/>
</dbReference>
<dbReference type="Pfam" id="PF13202">
    <property type="entry name" value="EF-hand_5"/>
    <property type="match status" value="2"/>
</dbReference>
<proteinExistence type="predicted"/>
<dbReference type="AlphaFoldDB" id="A0AAN8G5B4"/>
<evidence type="ECO:0000256" key="3">
    <source>
        <dbReference type="SAM" id="SignalP"/>
    </source>
</evidence>
<organism evidence="5 6">
    <name type="scientific">Patella caerulea</name>
    <name type="common">Rayed Mediterranean limpet</name>
    <dbReference type="NCBI Taxonomy" id="87958"/>
    <lineage>
        <taxon>Eukaryota</taxon>
        <taxon>Metazoa</taxon>
        <taxon>Spiralia</taxon>
        <taxon>Lophotrochozoa</taxon>
        <taxon>Mollusca</taxon>
        <taxon>Gastropoda</taxon>
        <taxon>Patellogastropoda</taxon>
        <taxon>Patelloidea</taxon>
        <taxon>Patellidae</taxon>
        <taxon>Patella</taxon>
    </lineage>
</organism>
<name>A0AAN8G5B4_PATCE</name>
<dbReference type="Gene3D" id="1.10.238.10">
    <property type="entry name" value="EF-hand"/>
    <property type="match status" value="1"/>
</dbReference>
<dbReference type="SUPFAM" id="SSF47473">
    <property type="entry name" value="EF-hand"/>
    <property type="match status" value="1"/>
</dbReference>
<dbReference type="EMBL" id="JAZGQO010000021">
    <property type="protein sequence ID" value="KAK6165433.1"/>
    <property type="molecule type" value="Genomic_DNA"/>
</dbReference>
<evidence type="ECO:0000256" key="2">
    <source>
        <dbReference type="SAM" id="MobiDB-lite"/>
    </source>
</evidence>
<dbReference type="PROSITE" id="PS50222">
    <property type="entry name" value="EF_HAND_2"/>
    <property type="match status" value="1"/>
</dbReference>
<evidence type="ECO:0000259" key="4">
    <source>
        <dbReference type="PROSITE" id="PS50222"/>
    </source>
</evidence>
<evidence type="ECO:0000313" key="6">
    <source>
        <dbReference type="Proteomes" id="UP001347796"/>
    </source>
</evidence>
<protein>
    <recommendedName>
        <fullName evidence="4">EF-hand domain-containing protein</fullName>
    </recommendedName>
</protein>
<evidence type="ECO:0000256" key="1">
    <source>
        <dbReference type="ARBA" id="ARBA00022837"/>
    </source>
</evidence>
<feature type="signal peptide" evidence="3">
    <location>
        <begin position="1"/>
        <end position="21"/>
    </location>
</feature>
<dbReference type="GO" id="GO:0005509">
    <property type="term" value="F:calcium ion binding"/>
    <property type="evidence" value="ECO:0007669"/>
    <property type="project" value="InterPro"/>
</dbReference>
<reference evidence="5 6" key="1">
    <citation type="submission" date="2024-01" db="EMBL/GenBank/DDBJ databases">
        <title>The genome of the rayed Mediterranean limpet Patella caerulea (Linnaeus, 1758).</title>
        <authorList>
            <person name="Anh-Thu Weber A."/>
            <person name="Halstead-Nussloch G."/>
        </authorList>
    </citation>
    <scope>NUCLEOTIDE SEQUENCE [LARGE SCALE GENOMIC DNA]</scope>
    <source>
        <strain evidence="5">AATW-2023a</strain>
        <tissue evidence="5">Whole specimen</tissue>
    </source>
</reference>
<dbReference type="Proteomes" id="UP001347796">
    <property type="component" value="Unassembled WGS sequence"/>
</dbReference>